<reference evidence="1 2" key="1">
    <citation type="submission" date="2019-07" db="EMBL/GenBank/DDBJ databases">
        <title>Whole genome shotgun sequence of Chitinophaga cymbidii NBRC 109752.</title>
        <authorList>
            <person name="Hosoyama A."/>
            <person name="Uohara A."/>
            <person name="Ohji S."/>
            <person name="Ichikawa N."/>
        </authorList>
    </citation>
    <scope>NUCLEOTIDE SEQUENCE [LARGE SCALE GENOMIC DNA]</scope>
    <source>
        <strain evidence="1 2">NBRC 109752</strain>
    </source>
</reference>
<name>A0A512RN22_9BACT</name>
<sequence>MEELYAGKWTGQYTYGDEYAEELRGLSVPFIIDIQVDDDGELEGMCMDMDEEQLEAVVKGYIEDGYISFIKKYMETDPGGEPVFMDIHYYGEYRDGAFAGEWEIEWSVINEAGSRVEYLSTGIWEMRRL</sequence>
<evidence type="ECO:0000313" key="2">
    <source>
        <dbReference type="Proteomes" id="UP000321436"/>
    </source>
</evidence>
<comment type="caution">
    <text evidence="1">The sequence shown here is derived from an EMBL/GenBank/DDBJ whole genome shotgun (WGS) entry which is preliminary data.</text>
</comment>
<dbReference type="OrthoDB" id="677387at2"/>
<dbReference type="RefSeq" id="WP_146864360.1">
    <property type="nucleotide sequence ID" value="NZ_BKAU01000004.1"/>
</dbReference>
<gene>
    <name evidence="1" type="ORF">CCY01nite_33650</name>
</gene>
<keyword evidence="2" id="KW-1185">Reference proteome</keyword>
<accession>A0A512RN22</accession>
<dbReference type="Proteomes" id="UP000321436">
    <property type="component" value="Unassembled WGS sequence"/>
</dbReference>
<dbReference type="EMBL" id="BKAU01000004">
    <property type="protein sequence ID" value="GEP97105.1"/>
    <property type="molecule type" value="Genomic_DNA"/>
</dbReference>
<dbReference type="AlphaFoldDB" id="A0A512RN22"/>
<evidence type="ECO:0000313" key="1">
    <source>
        <dbReference type="EMBL" id="GEP97105.1"/>
    </source>
</evidence>
<protein>
    <submittedName>
        <fullName evidence="1">Uncharacterized protein</fullName>
    </submittedName>
</protein>
<organism evidence="1 2">
    <name type="scientific">Chitinophaga cymbidii</name>
    <dbReference type="NCBI Taxonomy" id="1096750"/>
    <lineage>
        <taxon>Bacteria</taxon>
        <taxon>Pseudomonadati</taxon>
        <taxon>Bacteroidota</taxon>
        <taxon>Chitinophagia</taxon>
        <taxon>Chitinophagales</taxon>
        <taxon>Chitinophagaceae</taxon>
        <taxon>Chitinophaga</taxon>
    </lineage>
</organism>
<proteinExistence type="predicted"/>